<dbReference type="OrthoDB" id="6399348at2"/>
<evidence type="ECO:0000313" key="3">
    <source>
        <dbReference type="Proteomes" id="UP000182660"/>
    </source>
</evidence>
<proteinExistence type="predicted"/>
<name>A0A090IBG5_9GAMM</name>
<evidence type="ECO:0000313" key="4">
    <source>
        <dbReference type="Proteomes" id="UP000183794"/>
    </source>
</evidence>
<dbReference type="AlphaFoldDB" id="A0A090IBG5"/>
<sequence>MFLLNNIHNKNYKKCYPQESDVIFDISEKQLGNVKNAAWKELREGSIVCVVTSTRKVSTFCKVTAIKGLGDNDPDCGETFILFGVVIAKLTPESNMGLLLSKFSVKHQYLSNNKFSIGSNVAELGSVLDSLQVKTRRGIKSVGELKVNA</sequence>
<protein>
    <submittedName>
        <fullName evidence="1">Uncharacterized protein</fullName>
    </submittedName>
</protein>
<dbReference type="HOGENOM" id="CLU_1747575_0_0_6"/>
<keyword evidence="3" id="KW-1185">Reference proteome</keyword>
<dbReference type="Proteomes" id="UP000183794">
    <property type="component" value="Unassembled WGS sequence"/>
</dbReference>
<evidence type="ECO:0000313" key="1">
    <source>
        <dbReference type="EMBL" id="SGY87090.1"/>
    </source>
</evidence>
<evidence type="ECO:0000313" key="2">
    <source>
        <dbReference type="EMBL" id="SGZ03866.1"/>
    </source>
</evidence>
<dbReference type="KEGG" id="mvs:MVIS_1148"/>
<reference evidence="1 4" key="1">
    <citation type="submission" date="2016-11" db="EMBL/GenBank/DDBJ databases">
        <authorList>
            <person name="Jaros S."/>
            <person name="Januszkiewicz K."/>
            <person name="Wedrychowicz H."/>
        </authorList>
    </citation>
    <scope>NUCLEOTIDE SEQUENCE [LARGE SCALE GENOMIC DNA]</scope>
    <source>
        <strain evidence="1">NVI 5450</strain>
    </source>
</reference>
<gene>
    <name evidence="2" type="ORF">MT2528_4688</name>
    <name evidence="1" type="ORF">NVI5450_0706</name>
</gene>
<dbReference type="RefSeq" id="WP_045109512.1">
    <property type="nucleotide sequence ID" value="NZ_CAWQZC010000047.1"/>
</dbReference>
<dbReference type="GeneID" id="61298132"/>
<dbReference type="EMBL" id="FPLJ01000145">
    <property type="protein sequence ID" value="SGZ03866.1"/>
    <property type="molecule type" value="Genomic_DNA"/>
</dbReference>
<organism evidence="1 4">
    <name type="scientific">Moritella viscosa</name>
    <dbReference type="NCBI Taxonomy" id="80854"/>
    <lineage>
        <taxon>Bacteria</taxon>
        <taxon>Pseudomonadati</taxon>
        <taxon>Pseudomonadota</taxon>
        <taxon>Gammaproteobacteria</taxon>
        <taxon>Alteromonadales</taxon>
        <taxon>Moritellaceae</taxon>
        <taxon>Moritella</taxon>
    </lineage>
</organism>
<accession>A0A090IBG5</accession>
<dbReference type="PATRIC" id="fig|80854.5.peg.1212"/>
<dbReference type="Proteomes" id="UP000182660">
    <property type="component" value="Unassembled WGS sequence"/>
</dbReference>
<dbReference type="EMBL" id="FPLD01000025">
    <property type="protein sequence ID" value="SGY87090.1"/>
    <property type="molecule type" value="Genomic_DNA"/>
</dbReference>
<reference evidence="2 3" key="2">
    <citation type="submission" date="2016-11" db="EMBL/GenBank/DDBJ databases">
        <authorList>
            <person name="Klemetsen T."/>
        </authorList>
    </citation>
    <scope>NUCLEOTIDE SEQUENCE [LARGE SCALE GENOMIC DNA]</scope>
    <source>
        <strain evidence="2">MT 2528</strain>
    </source>
</reference>